<dbReference type="InterPro" id="IPR017871">
    <property type="entry name" value="ABC_transporter-like_CS"/>
</dbReference>
<feature type="domain" description="ABC transporter" evidence="5">
    <location>
        <begin position="8"/>
        <end position="258"/>
    </location>
</feature>
<comment type="subcellular location">
    <subcellularLocation>
        <location evidence="1">Cell inner membrane</location>
        <topology evidence="1">Peripheral membrane protein</topology>
    </subcellularLocation>
</comment>
<evidence type="ECO:0000256" key="4">
    <source>
        <dbReference type="ARBA" id="ARBA00022840"/>
    </source>
</evidence>
<evidence type="ECO:0000313" key="6">
    <source>
        <dbReference type="EMBL" id="MBB6457706.1"/>
    </source>
</evidence>
<dbReference type="Pfam" id="PF00005">
    <property type="entry name" value="ABC_tran"/>
    <property type="match status" value="2"/>
</dbReference>
<keyword evidence="3" id="KW-0547">Nucleotide-binding</keyword>
<dbReference type="InterPro" id="IPR013563">
    <property type="entry name" value="Oligopep_ABC_C"/>
</dbReference>
<dbReference type="InterPro" id="IPR003439">
    <property type="entry name" value="ABC_transporter-like_ATP-bd"/>
</dbReference>
<dbReference type="InterPro" id="IPR027417">
    <property type="entry name" value="P-loop_NTPase"/>
</dbReference>
<evidence type="ECO:0000259" key="5">
    <source>
        <dbReference type="PROSITE" id="PS50893"/>
    </source>
</evidence>
<dbReference type="GO" id="GO:0005524">
    <property type="term" value="F:ATP binding"/>
    <property type="evidence" value="ECO:0007669"/>
    <property type="project" value="UniProtKB-KW"/>
</dbReference>
<comment type="caution">
    <text evidence="6">The sequence shown here is derived from an EMBL/GenBank/DDBJ whole genome shotgun (WGS) entry which is preliminary data.</text>
</comment>
<dbReference type="EMBL" id="JACHIE010000010">
    <property type="protein sequence ID" value="MBB6457706.1"/>
    <property type="molecule type" value="Genomic_DNA"/>
</dbReference>
<dbReference type="InterPro" id="IPR050319">
    <property type="entry name" value="ABC_transp_ATP-bind"/>
</dbReference>
<reference evidence="6 7" key="1">
    <citation type="submission" date="2020-08" db="EMBL/GenBank/DDBJ databases">
        <title>Genomic Encyclopedia of Type Strains, Phase IV (KMG-IV): sequencing the most valuable type-strain genomes for metagenomic binning, comparative biology and taxonomic classification.</title>
        <authorList>
            <person name="Goeker M."/>
        </authorList>
    </citation>
    <scope>NUCLEOTIDE SEQUENCE [LARGE SCALE GENOMIC DNA]</scope>
    <source>
        <strain evidence="6 7">DSM 4491</strain>
    </source>
</reference>
<organism evidence="6 7">
    <name type="scientific">Acetobacter lovaniensis</name>
    <dbReference type="NCBI Taxonomy" id="104100"/>
    <lineage>
        <taxon>Bacteria</taxon>
        <taxon>Pseudomonadati</taxon>
        <taxon>Pseudomonadota</taxon>
        <taxon>Alphaproteobacteria</taxon>
        <taxon>Acetobacterales</taxon>
        <taxon>Acetobacteraceae</taxon>
        <taxon>Acetobacter</taxon>
    </lineage>
</organism>
<evidence type="ECO:0000313" key="7">
    <source>
        <dbReference type="Proteomes" id="UP000578000"/>
    </source>
</evidence>
<evidence type="ECO:0000256" key="2">
    <source>
        <dbReference type="ARBA" id="ARBA00022448"/>
    </source>
</evidence>
<accession>A0A841QGX4</accession>
<dbReference type="PANTHER" id="PTHR43776">
    <property type="entry name" value="TRANSPORT ATP-BINDING PROTEIN"/>
    <property type="match status" value="1"/>
</dbReference>
<sequence>MTRTCLSIRDLDISYTRHGSTHQALNHVSLDLNAGEMLALVGESGSGKSTLGRAVLGILPPNASVQHGSIYIGAHNVTHLSERAWRQIRGKKVALIPQDPAHSLDPVRTIGAQLAEALRPHQSGFLKRHNTRAEAIALLDQMGITRPAQRLGQYPHELSGGMRQRVLIAAAIAQRPDLIVADEPTSALDVSVQVQIMALLATLRRELGTAILFITHDLALASEQTDYVSVLNHGVICETAPTRQIFSAPQTAYTQRLIANLPVFHQTPASVPDPSSPTPPDVIKVANLGYSYAQTTRSGYRHAMQNITFTVPKGRTLGIVGESGSGKTTLLRCLLGLITPQVGTIELLGQDPSKLKGQALRYLRRKVQFVYQNPHVSFDPRYNALKALEEPLINSGLPNPAQRRKMIDDVLQKVHLSSTLLARKVSALSGGQAQRLALARALLCQPEILVLDEVVSALDVSIQSEILTLLENLQKDLGLTYIFVSHDLSVIKRLSHEVLILQNGEQVEYGKTEQIFSKPKNDYTKILLSCIPLFSFSTSPLPKENEKII</sequence>
<dbReference type="CDD" id="cd03257">
    <property type="entry name" value="ABC_NikE_OppD_transporters"/>
    <property type="match status" value="2"/>
</dbReference>
<dbReference type="Pfam" id="PF08352">
    <property type="entry name" value="oligo_HPY"/>
    <property type="match status" value="2"/>
</dbReference>
<protein>
    <submittedName>
        <fullName evidence="6">ABC-type glutathione transport system ATPase component</fullName>
    </submittedName>
</protein>
<evidence type="ECO:0000256" key="1">
    <source>
        <dbReference type="ARBA" id="ARBA00004417"/>
    </source>
</evidence>
<proteinExistence type="predicted"/>
<dbReference type="RefSeq" id="WP_166115600.1">
    <property type="nucleotide sequence ID" value="NZ_JACHIE010000010.1"/>
</dbReference>
<dbReference type="NCBIfam" id="NF008453">
    <property type="entry name" value="PRK11308.1"/>
    <property type="match status" value="2"/>
</dbReference>
<dbReference type="AlphaFoldDB" id="A0A841QGX4"/>
<dbReference type="SMART" id="SM00382">
    <property type="entry name" value="AAA"/>
    <property type="match status" value="2"/>
</dbReference>
<dbReference type="Gene3D" id="3.40.50.300">
    <property type="entry name" value="P-loop containing nucleotide triphosphate hydrolases"/>
    <property type="match status" value="2"/>
</dbReference>
<keyword evidence="4" id="KW-0067">ATP-binding</keyword>
<evidence type="ECO:0000256" key="3">
    <source>
        <dbReference type="ARBA" id="ARBA00022741"/>
    </source>
</evidence>
<gene>
    <name evidence="6" type="ORF">HNR55_002308</name>
</gene>
<dbReference type="Proteomes" id="UP000578000">
    <property type="component" value="Unassembled WGS sequence"/>
</dbReference>
<dbReference type="GO" id="GO:0015833">
    <property type="term" value="P:peptide transport"/>
    <property type="evidence" value="ECO:0007669"/>
    <property type="project" value="InterPro"/>
</dbReference>
<feature type="domain" description="ABC transporter" evidence="5">
    <location>
        <begin position="283"/>
        <end position="528"/>
    </location>
</feature>
<keyword evidence="7" id="KW-1185">Reference proteome</keyword>
<keyword evidence="2" id="KW-0813">Transport</keyword>
<dbReference type="SUPFAM" id="SSF52540">
    <property type="entry name" value="P-loop containing nucleoside triphosphate hydrolases"/>
    <property type="match status" value="2"/>
</dbReference>
<dbReference type="GO" id="GO:0055085">
    <property type="term" value="P:transmembrane transport"/>
    <property type="evidence" value="ECO:0007669"/>
    <property type="project" value="UniProtKB-ARBA"/>
</dbReference>
<dbReference type="GO" id="GO:0005886">
    <property type="term" value="C:plasma membrane"/>
    <property type="evidence" value="ECO:0007669"/>
    <property type="project" value="UniProtKB-SubCell"/>
</dbReference>
<name>A0A841QGX4_9PROT</name>
<dbReference type="PROSITE" id="PS00211">
    <property type="entry name" value="ABC_TRANSPORTER_1"/>
    <property type="match status" value="2"/>
</dbReference>
<dbReference type="PROSITE" id="PS50893">
    <property type="entry name" value="ABC_TRANSPORTER_2"/>
    <property type="match status" value="2"/>
</dbReference>
<dbReference type="FunFam" id="3.40.50.300:FF:000016">
    <property type="entry name" value="Oligopeptide ABC transporter ATP-binding component"/>
    <property type="match status" value="1"/>
</dbReference>
<dbReference type="GO" id="GO:0016887">
    <property type="term" value="F:ATP hydrolysis activity"/>
    <property type="evidence" value="ECO:0007669"/>
    <property type="project" value="InterPro"/>
</dbReference>
<dbReference type="InterPro" id="IPR003593">
    <property type="entry name" value="AAA+_ATPase"/>
</dbReference>